<dbReference type="Proteomes" id="UP000004508">
    <property type="component" value="Unassembled WGS sequence"/>
</dbReference>
<evidence type="ECO:0000313" key="3">
    <source>
        <dbReference type="Proteomes" id="UP000004508"/>
    </source>
</evidence>
<proteinExistence type="predicted"/>
<dbReference type="AlphaFoldDB" id="D6U7T7"/>
<dbReference type="InterPro" id="IPR007138">
    <property type="entry name" value="ABM_dom"/>
</dbReference>
<keyword evidence="2" id="KW-0503">Monooxygenase</keyword>
<feature type="domain" description="ABM" evidence="1">
    <location>
        <begin position="15"/>
        <end position="50"/>
    </location>
</feature>
<protein>
    <submittedName>
        <fullName evidence="2">Antibiotic biosynthesis monooxygenase</fullName>
    </submittedName>
</protein>
<dbReference type="InterPro" id="IPR011008">
    <property type="entry name" value="Dimeric_a/b-barrel"/>
</dbReference>
<sequence>MMILCDGYLYKMDTFYEPLDEQYSFFSFEVWTSPEALEKHVRTPHVRQFFAFLQQAASSPFKLEKYEAKEIRE</sequence>
<dbReference type="EMBL" id="ADVG01000005">
    <property type="protein sequence ID" value="EFH79948.1"/>
    <property type="molecule type" value="Genomic_DNA"/>
</dbReference>
<keyword evidence="3" id="KW-1185">Reference proteome</keyword>
<gene>
    <name evidence="2" type="ORF">Krac_0477</name>
</gene>
<dbReference type="Pfam" id="PF03992">
    <property type="entry name" value="ABM"/>
    <property type="match status" value="1"/>
</dbReference>
<dbReference type="SUPFAM" id="SSF54909">
    <property type="entry name" value="Dimeric alpha+beta barrel"/>
    <property type="match status" value="1"/>
</dbReference>
<accession>D6U7T7</accession>
<dbReference type="GO" id="GO:0004497">
    <property type="term" value="F:monooxygenase activity"/>
    <property type="evidence" value="ECO:0007669"/>
    <property type="project" value="UniProtKB-KW"/>
</dbReference>
<reference evidence="2 3" key="1">
    <citation type="journal article" date="2011" name="Stand. Genomic Sci.">
        <title>Non-contiguous finished genome sequence and contextual data of the filamentous soil bacterium Ktedonobacter racemifer type strain (SOSP1-21).</title>
        <authorList>
            <person name="Chang Y.J."/>
            <person name="Land M."/>
            <person name="Hauser L."/>
            <person name="Chertkov O."/>
            <person name="Del Rio T.G."/>
            <person name="Nolan M."/>
            <person name="Copeland A."/>
            <person name="Tice H."/>
            <person name="Cheng J.F."/>
            <person name="Lucas S."/>
            <person name="Han C."/>
            <person name="Goodwin L."/>
            <person name="Pitluck S."/>
            <person name="Ivanova N."/>
            <person name="Ovchinikova G."/>
            <person name="Pati A."/>
            <person name="Chen A."/>
            <person name="Palaniappan K."/>
            <person name="Mavromatis K."/>
            <person name="Liolios K."/>
            <person name="Brettin T."/>
            <person name="Fiebig A."/>
            <person name="Rohde M."/>
            <person name="Abt B."/>
            <person name="Goker M."/>
            <person name="Detter J.C."/>
            <person name="Woyke T."/>
            <person name="Bristow J."/>
            <person name="Eisen J.A."/>
            <person name="Markowitz V."/>
            <person name="Hugenholtz P."/>
            <person name="Kyrpides N.C."/>
            <person name="Klenk H.P."/>
            <person name="Lapidus A."/>
        </authorList>
    </citation>
    <scope>NUCLEOTIDE SEQUENCE [LARGE SCALE GENOMIC DNA]</scope>
    <source>
        <strain evidence="3">DSM 44963</strain>
    </source>
</reference>
<evidence type="ECO:0000259" key="1">
    <source>
        <dbReference type="Pfam" id="PF03992"/>
    </source>
</evidence>
<organism evidence="2 3">
    <name type="scientific">Ktedonobacter racemifer DSM 44963</name>
    <dbReference type="NCBI Taxonomy" id="485913"/>
    <lineage>
        <taxon>Bacteria</taxon>
        <taxon>Bacillati</taxon>
        <taxon>Chloroflexota</taxon>
        <taxon>Ktedonobacteria</taxon>
        <taxon>Ktedonobacterales</taxon>
        <taxon>Ktedonobacteraceae</taxon>
        <taxon>Ktedonobacter</taxon>
    </lineage>
</organism>
<name>D6U7T7_KTERA</name>
<dbReference type="Gene3D" id="3.30.70.100">
    <property type="match status" value="1"/>
</dbReference>
<evidence type="ECO:0000313" key="2">
    <source>
        <dbReference type="EMBL" id="EFH79948.1"/>
    </source>
</evidence>
<dbReference type="InParanoid" id="D6U7T7"/>
<dbReference type="STRING" id="485913.Krac_0477"/>
<keyword evidence="2" id="KW-0560">Oxidoreductase</keyword>
<comment type="caution">
    <text evidence="2">The sequence shown here is derived from an EMBL/GenBank/DDBJ whole genome shotgun (WGS) entry which is preliminary data.</text>
</comment>